<evidence type="ECO:0000313" key="2">
    <source>
        <dbReference type="Proteomes" id="UP000729402"/>
    </source>
</evidence>
<name>A0A8J5RNB0_ZIZPA</name>
<gene>
    <name evidence="1" type="ORF">GUJ93_ZPchr0001g32361</name>
</gene>
<keyword evidence="2" id="KW-1185">Reference proteome</keyword>
<proteinExistence type="predicted"/>
<reference evidence="1" key="1">
    <citation type="journal article" date="2021" name="bioRxiv">
        <title>Whole Genome Assembly and Annotation of Northern Wild Rice, Zizania palustris L., Supports a Whole Genome Duplication in the Zizania Genus.</title>
        <authorList>
            <person name="Haas M."/>
            <person name="Kono T."/>
            <person name="Macchietto M."/>
            <person name="Millas R."/>
            <person name="McGilp L."/>
            <person name="Shao M."/>
            <person name="Duquette J."/>
            <person name="Hirsch C.N."/>
            <person name="Kimball J."/>
        </authorList>
    </citation>
    <scope>NUCLEOTIDE SEQUENCE</scope>
    <source>
        <tissue evidence="1">Fresh leaf tissue</tissue>
    </source>
</reference>
<organism evidence="1 2">
    <name type="scientific">Zizania palustris</name>
    <name type="common">Northern wild rice</name>
    <dbReference type="NCBI Taxonomy" id="103762"/>
    <lineage>
        <taxon>Eukaryota</taxon>
        <taxon>Viridiplantae</taxon>
        <taxon>Streptophyta</taxon>
        <taxon>Embryophyta</taxon>
        <taxon>Tracheophyta</taxon>
        <taxon>Spermatophyta</taxon>
        <taxon>Magnoliopsida</taxon>
        <taxon>Liliopsida</taxon>
        <taxon>Poales</taxon>
        <taxon>Poaceae</taxon>
        <taxon>BOP clade</taxon>
        <taxon>Oryzoideae</taxon>
        <taxon>Oryzeae</taxon>
        <taxon>Zizaniinae</taxon>
        <taxon>Zizania</taxon>
    </lineage>
</organism>
<sequence>MSALQNSQHDSMVAQLDGLHLDDPRKDDGNIGGCWSLFWVTRGVGHTVPRKMASRGWVGSGMRALASPPKH</sequence>
<protein>
    <submittedName>
        <fullName evidence="1">Uncharacterized protein</fullName>
    </submittedName>
</protein>
<evidence type="ECO:0000313" key="1">
    <source>
        <dbReference type="EMBL" id="KAG8053068.1"/>
    </source>
</evidence>
<accession>A0A8J5RNB0</accession>
<dbReference type="Proteomes" id="UP000729402">
    <property type="component" value="Unassembled WGS sequence"/>
</dbReference>
<dbReference type="AlphaFoldDB" id="A0A8J5RNB0"/>
<comment type="caution">
    <text evidence="1">The sequence shown here is derived from an EMBL/GenBank/DDBJ whole genome shotgun (WGS) entry which is preliminary data.</text>
</comment>
<reference evidence="1" key="2">
    <citation type="submission" date="2021-02" db="EMBL/GenBank/DDBJ databases">
        <authorList>
            <person name="Kimball J.A."/>
            <person name="Haas M.W."/>
            <person name="Macchietto M."/>
            <person name="Kono T."/>
            <person name="Duquette J."/>
            <person name="Shao M."/>
        </authorList>
    </citation>
    <scope>NUCLEOTIDE SEQUENCE</scope>
    <source>
        <tissue evidence="1">Fresh leaf tissue</tissue>
    </source>
</reference>
<dbReference type="EMBL" id="JAAALK010000288">
    <property type="protein sequence ID" value="KAG8053068.1"/>
    <property type="molecule type" value="Genomic_DNA"/>
</dbReference>